<dbReference type="EMBL" id="CP014687">
    <property type="protein sequence ID" value="AQT05129.1"/>
    <property type="molecule type" value="Genomic_DNA"/>
</dbReference>
<sequence length="97" mass="10824">MAERTPEASRTPDTWFAARRYGYGAGRPVSWQGWVTVGAFLFVTLGSTLGMVVLRPERPLVALLVVNGINVVAVGLFLWVCKTRTAGGWRWRWGEKD</sequence>
<name>A0A1U9LFG8_9PROT</name>
<evidence type="ECO:0000313" key="3">
    <source>
        <dbReference type="Proteomes" id="UP000189055"/>
    </source>
</evidence>
<dbReference type="Proteomes" id="UP000189055">
    <property type="component" value="Chromosome"/>
</dbReference>
<dbReference type="KEGG" id="aper:A0U91_09760"/>
<reference evidence="2 3" key="1">
    <citation type="submission" date="2016-03" db="EMBL/GenBank/DDBJ databases">
        <title>Acetic acid bacteria sequencing.</title>
        <authorList>
            <person name="Brandt J."/>
            <person name="Jakob F."/>
            <person name="Vogel R.F."/>
        </authorList>
    </citation>
    <scope>NUCLEOTIDE SEQUENCE [LARGE SCALE GENOMIC DNA]</scope>
    <source>
        <strain evidence="2 3">TMW2.1084</strain>
    </source>
</reference>
<keyword evidence="1" id="KW-0812">Transmembrane</keyword>
<organism evidence="2 3">
    <name type="scientific">Acetobacter persici</name>
    <dbReference type="NCBI Taxonomy" id="1076596"/>
    <lineage>
        <taxon>Bacteria</taxon>
        <taxon>Pseudomonadati</taxon>
        <taxon>Pseudomonadota</taxon>
        <taxon>Alphaproteobacteria</taxon>
        <taxon>Acetobacterales</taxon>
        <taxon>Acetobacteraceae</taxon>
        <taxon>Acetobacter</taxon>
    </lineage>
</organism>
<feature type="transmembrane region" description="Helical" evidence="1">
    <location>
        <begin position="60"/>
        <end position="81"/>
    </location>
</feature>
<proteinExistence type="predicted"/>
<dbReference type="AlphaFoldDB" id="A0A1U9LFG8"/>
<protein>
    <submittedName>
        <fullName evidence="2">Uncharacterized protein</fullName>
    </submittedName>
</protein>
<keyword evidence="1" id="KW-0472">Membrane</keyword>
<accession>A0A1U9LFG8</accession>
<dbReference type="RefSeq" id="WP_077930924.1">
    <property type="nucleotide sequence ID" value="NZ_CP014687.1"/>
</dbReference>
<keyword evidence="1" id="KW-1133">Transmembrane helix</keyword>
<evidence type="ECO:0000256" key="1">
    <source>
        <dbReference type="SAM" id="Phobius"/>
    </source>
</evidence>
<feature type="transmembrane region" description="Helical" evidence="1">
    <location>
        <begin position="29"/>
        <end position="54"/>
    </location>
</feature>
<evidence type="ECO:0000313" key="2">
    <source>
        <dbReference type="EMBL" id="AQT05129.1"/>
    </source>
</evidence>
<gene>
    <name evidence="2" type="ORF">A0U91_09760</name>
</gene>